<comment type="caution">
    <text evidence="1">The sequence shown here is derived from an EMBL/GenBank/DDBJ whole genome shotgun (WGS) entry which is preliminary data.</text>
</comment>
<sequence>MEIGDRIRIEGMTGRVVALISEGRFSPAYPAEQWAYLEKGTLVETNEAGLVHYPTLEGLQVERISN</sequence>
<dbReference type="Proteomes" id="UP000319949">
    <property type="component" value="Unassembled WGS sequence"/>
</dbReference>
<dbReference type="AlphaFoldDB" id="A0A560DMY6"/>
<dbReference type="EMBL" id="VITK01000005">
    <property type="protein sequence ID" value="TWA98476.1"/>
    <property type="molecule type" value="Genomic_DNA"/>
</dbReference>
<evidence type="ECO:0000313" key="2">
    <source>
        <dbReference type="Proteomes" id="UP000319949"/>
    </source>
</evidence>
<accession>A0A560DMY6</accession>
<keyword evidence="2" id="KW-1185">Reference proteome</keyword>
<evidence type="ECO:0000313" key="1">
    <source>
        <dbReference type="EMBL" id="TWA98476.1"/>
    </source>
</evidence>
<protein>
    <submittedName>
        <fullName evidence="1">Uncharacterized protein</fullName>
    </submittedName>
</protein>
<proteinExistence type="predicted"/>
<dbReference type="RefSeq" id="WP_145664518.1">
    <property type="nucleotide sequence ID" value="NZ_VITK01000005.1"/>
</dbReference>
<reference evidence="1 2" key="1">
    <citation type="submission" date="2019-06" db="EMBL/GenBank/DDBJ databases">
        <title>Genomic Encyclopedia of Type Strains, Phase IV (KMG-V): Genome sequencing to study the core and pangenomes of soil and plant-associated prokaryotes.</title>
        <authorList>
            <person name="Whitman W."/>
        </authorList>
    </citation>
    <scope>NUCLEOTIDE SEQUENCE [LARGE SCALE GENOMIC DNA]</scope>
    <source>
        <strain evidence="1 2">BR 510</strain>
    </source>
</reference>
<organism evidence="1 2">
    <name type="scientific">Bradyrhizobium stylosanthis</name>
    <dbReference type="NCBI Taxonomy" id="1803665"/>
    <lineage>
        <taxon>Bacteria</taxon>
        <taxon>Pseudomonadati</taxon>
        <taxon>Pseudomonadota</taxon>
        <taxon>Alphaproteobacteria</taxon>
        <taxon>Hyphomicrobiales</taxon>
        <taxon>Nitrobacteraceae</taxon>
        <taxon>Bradyrhizobium</taxon>
    </lineage>
</organism>
<dbReference type="OrthoDB" id="9135677at2"/>
<name>A0A560DMY6_9BRAD</name>
<gene>
    <name evidence="1" type="ORF">FBZ96_105152</name>
</gene>